<dbReference type="EMBL" id="JAFCIX010000414">
    <property type="protein sequence ID" value="KAH6591252.1"/>
    <property type="molecule type" value="Genomic_DNA"/>
</dbReference>
<evidence type="ECO:0000313" key="3">
    <source>
        <dbReference type="Proteomes" id="UP001648503"/>
    </source>
</evidence>
<feature type="compositionally biased region" description="Polar residues" evidence="1">
    <location>
        <begin position="689"/>
        <end position="699"/>
    </location>
</feature>
<feature type="compositionally biased region" description="Basic and acidic residues" evidence="1">
    <location>
        <begin position="529"/>
        <end position="543"/>
    </location>
</feature>
<evidence type="ECO:0000313" key="2">
    <source>
        <dbReference type="EMBL" id="KAH6591252.1"/>
    </source>
</evidence>
<feature type="compositionally biased region" description="Polar residues" evidence="1">
    <location>
        <begin position="624"/>
        <end position="633"/>
    </location>
</feature>
<feature type="compositionally biased region" description="Low complexity" evidence="1">
    <location>
        <begin position="775"/>
        <end position="791"/>
    </location>
</feature>
<evidence type="ECO:0008006" key="4">
    <source>
        <dbReference type="Google" id="ProtNLM"/>
    </source>
</evidence>
<feature type="compositionally biased region" description="Polar residues" evidence="1">
    <location>
        <begin position="1256"/>
        <end position="1278"/>
    </location>
</feature>
<feature type="compositionally biased region" description="Low complexity" evidence="1">
    <location>
        <begin position="933"/>
        <end position="943"/>
    </location>
</feature>
<proteinExistence type="predicted"/>
<feature type="compositionally biased region" description="Basic and acidic residues" evidence="1">
    <location>
        <begin position="948"/>
        <end position="961"/>
    </location>
</feature>
<organism evidence="2 3">
    <name type="scientific">Batrachochytrium salamandrivorans</name>
    <dbReference type="NCBI Taxonomy" id="1357716"/>
    <lineage>
        <taxon>Eukaryota</taxon>
        <taxon>Fungi</taxon>
        <taxon>Fungi incertae sedis</taxon>
        <taxon>Chytridiomycota</taxon>
        <taxon>Chytridiomycota incertae sedis</taxon>
        <taxon>Chytridiomycetes</taxon>
        <taxon>Rhizophydiales</taxon>
        <taxon>Rhizophydiales incertae sedis</taxon>
        <taxon>Batrachochytrium</taxon>
    </lineage>
</organism>
<dbReference type="Proteomes" id="UP001648503">
    <property type="component" value="Unassembled WGS sequence"/>
</dbReference>
<keyword evidence="3" id="KW-1185">Reference proteome</keyword>
<feature type="region of interest" description="Disordered" evidence="1">
    <location>
        <begin position="1163"/>
        <end position="1183"/>
    </location>
</feature>
<protein>
    <recommendedName>
        <fullName evidence="4">PH domain-containing protein</fullName>
    </recommendedName>
</protein>
<feature type="compositionally biased region" description="Polar residues" evidence="1">
    <location>
        <begin position="1098"/>
        <end position="1124"/>
    </location>
</feature>
<gene>
    <name evidence="2" type="ORF">BASA50_008829</name>
</gene>
<accession>A0ABQ8F338</accession>
<sequence length="1557" mass="168524">MPASNLLASASPPKRGFLNLDLFQGIPPSRVQTGVTDYELESIPRAIYNDPVQDMLLREEGFSGRSHKEVMAFLSPLKPAHTGINPIITKFTSAGYLHEYKAAPSMIESSKNIMANAEMEGDTRTVVITDSSIEIINPHMQTHIRPFNKPKYRSPLDRPVYSEGRHKALPPSFPSNVRFSSACNRLAVTSPQSIASSKKRCLGMERAMKESIKPHVLRYNRNFQPMDSTCIARGLSFRGRGELDIRKGWATVAEVEADNQGDIANVGGEISGKSSALFSAEKFKRHTIDRQSKLDLHLETSNTLRCPSTLPAELPNASAGKPIAKLQDTRVDCLSDAPLRAPEERSWPVPPSTTDNTTIPATAIQTAVISNLSIDLTCKTSVQLEKLPLLPTKSIDQIDDKNKLGDEDNSAHASLVDHPLAVDTSHTPISIVVDVNTSTSIASHDSENHHGRDSSEEIDQAKEDAWIQEQKRKLFGDRGYPSEEAATGNATTTLPLTMAVTSNSRPNSVSKRNEARPRGSTASGSPLKETTKERDSISKKDSYTDVQISGTVDYQPRSRLNELCKAQDSITAVYVTKSMSPTYPVVSPVVVSVYQPISPPQSTTSAAAADDIQVKSAVVVLPSDSSLEVSSKPDTGPKKVSQESVGDFGNHAEVVINSPNPASLRHSDSDSMITKSPSVIYAAEKGSQEISAEHSNTTADLPKQEENHMPPSESMHSVPSIVVTIPLTTSTASSPEHGQEIANSATSHQSAPLPKGQGWDRKSTDSASINEPERASSATAASSKIKSSSTSQLSDLYPVERGSVVVKEKKRGIAASLSKGINKLKHLGDHKIKDRSKSDRSIEVVREAEPHDLHVPGLIDPPNTGKQIEITTEIAVGSETSSKLEASSNAQQSTQQAPASPSPSIILSAHHTSTVCTTMEVEHVVNPQPQPSPLNSSSLQDDQPNLSDQEHRQPPCKEDRVVSSAVTMEIEATNSSAVVASNRSSQLDVGHKLEGNSASDATSLKEPTSTTLIVPQTVTSTPTDKPVTHEPAIALEPAGSMRDLSRSSSQSKDIAGDHTIKPSEKSHHKDFSLSIMRGLKKSTDNLSHKFGNRRSIAPQGSTNALDKPSTYSQDNLRTSATTPNYAAPPSEVADEIKYDTAPVKMTLKSGKYFNAMQIQTLQSGNEKKEEDTPAYHPNGSTPPTQAVVKDLGSTSQQEDTTCIKQIETTPATHAENGTLVSIEKPLHHDRISQISPIPETTPPVSVQISVLDPNGGLQSQVLSEPSQDASQGNPASLQSHKDFTASKETITTASTPHLSHPVVSGIAHSTQSPEDYLRATIKSACKGAKCDLSVHDFELHCTEAGKTKLFKPYYPIELRRILSIKHSDQVVTLDLCNTREGGKAGGKLKKIAFEMESSDIANRWSNELQELVFGGLPTLAMARSILILVEKSDKEAGKLVDKYMKEVIEISKRPLEIKTVQYNEFSIANVLTSVDFKKLGNIVCTNPEFIPRIQQLLVRERYCSNPVVLELEADPVDAALGIVRSALGKSNINALHVSGTFFKREEGKLGGFLSKFK</sequence>
<feature type="region of interest" description="Disordered" evidence="1">
    <location>
        <begin position="689"/>
        <end position="716"/>
    </location>
</feature>
<feature type="compositionally biased region" description="Polar residues" evidence="1">
    <location>
        <begin position="730"/>
        <end position="750"/>
    </location>
</feature>
<feature type="compositionally biased region" description="Basic and acidic residues" evidence="1">
    <location>
        <begin position="1054"/>
        <end position="1071"/>
    </location>
</feature>
<feature type="compositionally biased region" description="Polar residues" evidence="1">
    <location>
        <begin position="488"/>
        <end position="510"/>
    </location>
</feature>
<feature type="region of interest" description="Disordered" evidence="1">
    <location>
        <begin position="474"/>
        <end position="543"/>
    </location>
</feature>
<reference evidence="2 3" key="1">
    <citation type="submission" date="2021-02" db="EMBL/GenBank/DDBJ databases">
        <title>Variation within the Batrachochytrium salamandrivorans European outbreak.</title>
        <authorList>
            <person name="Kelly M."/>
            <person name="Pasmans F."/>
            <person name="Shea T.P."/>
            <person name="Munoz J.F."/>
            <person name="Carranza S."/>
            <person name="Cuomo C.A."/>
            <person name="Martel A."/>
        </authorList>
    </citation>
    <scope>NUCLEOTIDE SEQUENCE [LARGE SCALE GENOMIC DNA]</scope>
    <source>
        <strain evidence="2 3">AMFP18/2</strain>
    </source>
</reference>
<name>A0ABQ8F338_9FUNG</name>
<feature type="region of interest" description="Disordered" evidence="1">
    <location>
        <begin position="1084"/>
        <end position="1128"/>
    </location>
</feature>
<feature type="region of interest" description="Disordered" evidence="1">
    <location>
        <begin position="1034"/>
        <end position="1071"/>
    </location>
</feature>
<feature type="compositionally biased region" description="Low complexity" evidence="1">
    <location>
        <begin position="1040"/>
        <end position="1051"/>
    </location>
</feature>
<evidence type="ECO:0000256" key="1">
    <source>
        <dbReference type="SAM" id="MobiDB-lite"/>
    </source>
</evidence>
<comment type="caution">
    <text evidence="2">The sequence shown here is derived from an EMBL/GenBank/DDBJ whole genome shotgun (WGS) entry which is preliminary data.</text>
</comment>
<feature type="region of interest" description="Disordered" evidence="1">
    <location>
        <begin position="624"/>
        <end position="646"/>
    </location>
</feature>
<feature type="region of interest" description="Disordered" evidence="1">
    <location>
        <begin position="730"/>
        <end position="793"/>
    </location>
</feature>
<feature type="region of interest" description="Disordered" evidence="1">
    <location>
        <begin position="925"/>
        <end position="962"/>
    </location>
</feature>
<feature type="region of interest" description="Disordered" evidence="1">
    <location>
        <begin position="879"/>
        <end position="905"/>
    </location>
</feature>
<feature type="compositionally biased region" description="Low complexity" evidence="1">
    <location>
        <begin position="886"/>
        <end position="904"/>
    </location>
</feature>
<feature type="region of interest" description="Disordered" evidence="1">
    <location>
        <begin position="1255"/>
        <end position="1279"/>
    </location>
</feature>